<dbReference type="FunFam" id="2.40.10.10:FF:000146">
    <property type="entry name" value="Serine protease 53"/>
    <property type="match status" value="1"/>
</dbReference>
<evidence type="ECO:0000313" key="12">
    <source>
        <dbReference type="EMBL" id="CAD7250722.1"/>
    </source>
</evidence>
<dbReference type="EMBL" id="LR902550">
    <property type="protein sequence ID" value="CAD7250722.1"/>
    <property type="molecule type" value="Genomic_DNA"/>
</dbReference>
<dbReference type="Gene3D" id="2.40.10.10">
    <property type="entry name" value="Trypsin-like serine proteases"/>
    <property type="match status" value="2"/>
</dbReference>
<dbReference type="InterPro" id="IPR051487">
    <property type="entry name" value="Ser/Thr_Proteases_Immune/Dev"/>
</dbReference>
<accession>A0A7R9FPY2</accession>
<dbReference type="PROSITE" id="PS50240">
    <property type="entry name" value="TRYPSIN_DOM"/>
    <property type="match status" value="1"/>
</dbReference>
<keyword evidence="7" id="KW-0865">Zymogen</keyword>
<evidence type="ECO:0000256" key="6">
    <source>
        <dbReference type="ARBA" id="ARBA00022825"/>
    </source>
</evidence>
<evidence type="ECO:0000256" key="4">
    <source>
        <dbReference type="ARBA" id="ARBA00022729"/>
    </source>
</evidence>
<dbReference type="GO" id="GO:0006508">
    <property type="term" value="P:proteolysis"/>
    <property type="evidence" value="ECO:0007669"/>
    <property type="project" value="UniProtKB-KW"/>
</dbReference>
<dbReference type="SMART" id="SM00020">
    <property type="entry name" value="Tryp_SPc"/>
    <property type="match status" value="1"/>
</dbReference>
<keyword evidence="3 10" id="KW-0645">Protease</keyword>
<evidence type="ECO:0000259" key="11">
    <source>
        <dbReference type="PROSITE" id="PS50240"/>
    </source>
</evidence>
<dbReference type="SUPFAM" id="SSF50494">
    <property type="entry name" value="Trypsin-like serine proteases"/>
    <property type="match status" value="1"/>
</dbReference>
<protein>
    <recommendedName>
        <fullName evidence="11">Peptidase S1 domain-containing protein</fullName>
    </recommendedName>
</protein>
<evidence type="ECO:0000313" key="13">
    <source>
        <dbReference type="Proteomes" id="UP000677054"/>
    </source>
</evidence>
<dbReference type="PANTHER" id="PTHR24256">
    <property type="entry name" value="TRYPTASE-RELATED"/>
    <property type="match status" value="1"/>
</dbReference>
<dbReference type="EMBL" id="CAJPEV010003033">
    <property type="protein sequence ID" value="CAG0898726.1"/>
    <property type="molecule type" value="Genomic_DNA"/>
</dbReference>
<evidence type="ECO:0000256" key="9">
    <source>
        <dbReference type="ARBA" id="ARBA00024195"/>
    </source>
</evidence>
<organism evidence="12">
    <name type="scientific">Darwinula stevensoni</name>
    <dbReference type="NCBI Taxonomy" id="69355"/>
    <lineage>
        <taxon>Eukaryota</taxon>
        <taxon>Metazoa</taxon>
        <taxon>Ecdysozoa</taxon>
        <taxon>Arthropoda</taxon>
        <taxon>Crustacea</taxon>
        <taxon>Oligostraca</taxon>
        <taxon>Ostracoda</taxon>
        <taxon>Podocopa</taxon>
        <taxon>Podocopida</taxon>
        <taxon>Darwinulocopina</taxon>
        <taxon>Darwinuloidea</taxon>
        <taxon>Darwinulidae</taxon>
        <taxon>Darwinula</taxon>
    </lineage>
</organism>
<dbReference type="PRINTS" id="PR00722">
    <property type="entry name" value="CHYMOTRYPSIN"/>
</dbReference>
<keyword evidence="2" id="KW-0964">Secreted</keyword>
<comment type="subcellular location">
    <subcellularLocation>
        <location evidence="1">Secreted</location>
    </subcellularLocation>
</comment>
<dbReference type="InterPro" id="IPR018114">
    <property type="entry name" value="TRYPSIN_HIS"/>
</dbReference>
<dbReference type="Proteomes" id="UP000677054">
    <property type="component" value="Unassembled WGS sequence"/>
</dbReference>
<proteinExistence type="inferred from homology"/>
<reference evidence="12" key="1">
    <citation type="submission" date="2020-11" db="EMBL/GenBank/DDBJ databases">
        <authorList>
            <person name="Tran Van P."/>
        </authorList>
    </citation>
    <scope>NUCLEOTIDE SEQUENCE</scope>
</reference>
<dbReference type="GO" id="GO:0004252">
    <property type="term" value="F:serine-type endopeptidase activity"/>
    <property type="evidence" value="ECO:0007669"/>
    <property type="project" value="InterPro"/>
</dbReference>
<keyword evidence="13" id="KW-1185">Reference proteome</keyword>
<evidence type="ECO:0000256" key="8">
    <source>
        <dbReference type="ARBA" id="ARBA00023157"/>
    </source>
</evidence>
<dbReference type="InterPro" id="IPR001314">
    <property type="entry name" value="Peptidase_S1A"/>
</dbReference>
<dbReference type="InterPro" id="IPR001254">
    <property type="entry name" value="Trypsin_dom"/>
</dbReference>
<dbReference type="OrthoDB" id="6420457at2759"/>
<feature type="domain" description="Peptidase S1" evidence="11">
    <location>
        <begin position="248"/>
        <end position="514"/>
    </location>
</feature>
<dbReference type="InterPro" id="IPR043504">
    <property type="entry name" value="Peptidase_S1_PA_chymotrypsin"/>
</dbReference>
<dbReference type="GO" id="GO:0005576">
    <property type="term" value="C:extracellular region"/>
    <property type="evidence" value="ECO:0007669"/>
    <property type="project" value="UniProtKB-SubCell"/>
</dbReference>
<dbReference type="InterPro" id="IPR009003">
    <property type="entry name" value="Peptidase_S1_PA"/>
</dbReference>
<evidence type="ECO:0000256" key="5">
    <source>
        <dbReference type="ARBA" id="ARBA00022801"/>
    </source>
</evidence>
<evidence type="ECO:0000256" key="10">
    <source>
        <dbReference type="RuleBase" id="RU363034"/>
    </source>
</evidence>
<evidence type="ECO:0000256" key="3">
    <source>
        <dbReference type="ARBA" id="ARBA00022670"/>
    </source>
</evidence>
<dbReference type="CDD" id="cd00190">
    <property type="entry name" value="Tryp_SPc"/>
    <property type="match status" value="1"/>
</dbReference>
<keyword evidence="5 10" id="KW-0378">Hydrolase</keyword>
<dbReference type="PROSITE" id="PS00134">
    <property type="entry name" value="TRYPSIN_HIS"/>
    <property type="match status" value="1"/>
</dbReference>
<evidence type="ECO:0000256" key="1">
    <source>
        <dbReference type="ARBA" id="ARBA00004613"/>
    </source>
</evidence>
<name>A0A7R9FPY2_9CRUS</name>
<keyword evidence="8" id="KW-1015">Disulfide bond</keyword>
<dbReference type="Pfam" id="PF00089">
    <property type="entry name" value="Trypsin"/>
    <property type="match status" value="1"/>
</dbReference>
<evidence type="ECO:0000256" key="2">
    <source>
        <dbReference type="ARBA" id="ARBA00022525"/>
    </source>
</evidence>
<keyword evidence="6 10" id="KW-0720">Serine protease</keyword>
<dbReference type="PROSITE" id="PS00135">
    <property type="entry name" value="TRYPSIN_SER"/>
    <property type="match status" value="1"/>
</dbReference>
<dbReference type="InterPro" id="IPR033116">
    <property type="entry name" value="TRYPSIN_SER"/>
</dbReference>
<sequence length="517" mass="58262">MAKVAFLRDIFGHLNTLNLEGRDKTTSDVVEKLEALEKKLSIFLADLKSEKLLHFKHQEELDENYGVTNLMTDFIVQLNENFSSRLSDFSIPEDVIGNDFMAKVAFLRDIFGHLNTLNLEGRDKTTSDVVEKLEALEKKLSIFLADLKSEKLLHFKHQEELDENYGVTNLMTDLIVQLKENFSSRLSDFSIPEDVIGLGPNTKVQLTNNEIVVLSEESFRPMLDILSTGDGVLYLDVCGKKESQIQLSAGGNPSRIGEWPWQAAIYDLTKGDVICGGALIREEWVLTAAHCAVVSSSIRTRNVTEILVHLGKHNRHDVSDKYMQIQQVSHIILHKDFNLYNNYDSDIALLKLARPAVLTARVQLVCLRIRFDLSEVNLDSGVKGWVAGWGTDDSDKLITVLTEIQLPVISNRNCSLETRNFKGDQGVTRTLTSNMFCAGFSVDTPLKDFRTVCPGDSGSPMVFLSNTSLDSHWTMEGIVSHFLQKGSCSMRRPGQYGIFTRVNRFIQWINQVIHRGF</sequence>
<keyword evidence="4" id="KW-0732">Signal</keyword>
<comment type="similarity">
    <text evidence="9">Belongs to the peptidase S1 family. CLIP subfamily.</text>
</comment>
<dbReference type="AlphaFoldDB" id="A0A7R9FPY2"/>
<gene>
    <name evidence="12" type="ORF">DSTB1V02_LOCUS10491</name>
</gene>
<evidence type="ECO:0000256" key="7">
    <source>
        <dbReference type="ARBA" id="ARBA00023145"/>
    </source>
</evidence>